<accession>A0AA46TG39</accession>
<evidence type="ECO:0000313" key="5">
    <source>
        <dbReference type="Proteomes" id="UP001164390"/>
    </source>
</evidence>
<keyword evidence="5" id="KW-1185">Reference proteome</keyword>
<evidence type="ECO:0000259" key="3">
    <source>
        <dbReference type="PROSITE" id="PS50977"/>
    </source>
</evidence>
<dbReference type="EMBL" id="CP094970">
    <property type="protein sequence ID" value="UYM04719.1"/>
    <property type="molecule type" value="Genomic_DNA"/>
</dbReference>
<evidence type="ECO:0000313" key="4">
    <source>
        <dbReference type="EMBL" id="UYM04719.1"/>
    </source>
</evidence>
<name>A0AA46TG39_9ACTN</name>
<dbReference type="PROSITE" id="PS50977">
    <property type="entry name" value="HTH_TETR_2"/>
    <property type="match status" value="1"/>
</dbReference>
<sequence>MSAARDPAGRREAILEATLEVIAEVGVARATHRAIADRAGVPLGSTTYYFPSQQALTTEALERVADRCREQVREWEQEIATGSNLAVDLARLAHDYLSDHDRALLEYELYLAAARSPELRVAARAWLSGLRAYLAPLVGGTAAVGIAALIDGFLLDSIATGETVSRADLEAAIARLIVRPGELAAELS</sequence>
<dbReference type="InterPro" id="IPR001647">
    <property type="entry name" value="HTH_TetR"/>
</dbReference>
<evidence type="ECO:0000256" key="2">
    <source>
        <dbReference type="PROSITE-ProRule" id="PRU00335"/>
    </source>
</evidence>
<reference evidence="4" key="1">
    <citation type="submission" date="2022-01" db="EMBL/GenBank/DDBJ databases">
        <title>Nocardioidaceae gen. sp. A5X3R13.</title>
        <authorList>
            <person name="Lopez Marin M.A."/>
            <person name="Uhlik O."/>
        </authorList>
    </citation>
    <scope>NUCLEOTIDE SEQUENCE</scope>
    <source>
        <strain evidence="4">A5X3R13</strain>
    </source>
</reference>
<dbReference type="Gene3D" id="1.10.357.10">
    <property type="entry name" value="Tetracycline Repressor, domain 2"/>
    <property type="match status" value="1"/>
</dbReference>
<dbReference type="SUPFAM" id="SSF48498">
    <property type="entry name" value="Tetracyclin repressor-like, C-terminal domain"/>
    <property type="match status" value="1"/>
</dbReference>
<dbReference type="InterPro" id="IPR009057">
    <property type="entry name" value="Homeodomain-like_sf"/>
</dbReference>
<dbReference type="InterPro" id="IPR036271">
    <property type="entry name" value="Tet_transcr_reg_TetR-rel_C_sf"/>
</dbReference>
<dbReference type="GO" id="GO:0000976">
    <property type="term" value="F:transcription cis-regulatory region binding"/>
    <property type="evidence" value="ECO:0007669"/>
    <property type="project" value="TreeGrafter"/>
</dbReference>
<dbReference type="RefSeq" id="WP_271633477.1">
    <property type="nucleotide sequence ID" value="NZ_CP094970.1"/>
</dbReference>
<proteinExistence type="predicted"/>
<dbReference type="PANTHER" id="PTHR30055:SF231">
    <property type="entry name" value="TRANSCRIPTIONAL REGULATORY PROTEIN (PROBABLY DEOR-FAMILY)-RELATED"/>
    <property type="match status" value="1"/>
</dbReference>
<gene>
    <name evidence="4" type="ORF">L0C25_19605</name>
</gene>
<feature type="domain" description="HTH tetR-type" evidence="3">
    <location>
        <begin position="8"/>
        <end position="68"/>
    </location>
</feature>
<dbReference type="InterPro" id="IPR041583">
    <property type="entry name" value="TetR_C_31"/>
</dbReference>
<organism evidence="4 5">
    <name type="scientific">Solicola gregarius</name>
    <dbReference type="NCBI Taxonomy" id="2908642"/>
    <lineage>
        <taxon>Bacteria</taxon>
        <taxon>Bacillati</taxon>
        <taxon>Actinomycetota</taxon>
        <taxon>Actinomycetes</taxon>
        <taxon>Propionibacteriales</taxon>
        <taxon>Nocardioidaceae</taxon>
        <taxon>Solicola</taxon>
    </lineage>
</organism>
<dbReference type="InterPro" id="IPR050109">
    <property type="entry name" value="HTH-type_TetR-like_transc_reg"/>
</dbReference>
<dbReference type="Pfam" id="PF00440">
    <property type="entry name" value="TetR_N"/>
    <property type="match status" value="1"/>
</dbReference>
<dbReference type="PRINTS" id="PR00455">
    <property type="entry name" value="HTHTETR"/>
</dbReference>
<dbReference type="Proteomes" id="UP001164390">
    <property type="component" value="Chromosome"/>
</dbReference>
<dbReference type="GO" id="GO:0003700">
    <property type="term" value="F:DNA-binding transcription factor activity"/>
    <property type="evidence" value="ECO:0007669"/>
    <property type="project" value="TreeGrafter"/>
</dbReference>
<dbReference type="KEGG" id="sgrg:L0C25_19605"/>
<dbReference type="Pfam" id="PF17940">
    <property type="entry name" value="TetR_C_31"/>
    <property type="match status" value="1"/>
</dbReference>
<evidence type="ECO:0000256" key="1">
    <source>
        <dbReference type="ARBA" id="ARBA00023125"/>
    </source>
</evidence>
<feature type="DNA-binding region" description="H-T-H motif" evidence="2">
    <location>
        <begin position="31"/>
        <end position="50"/>
    </location>
</feature>
<dbReference type="SUPFAM" id="SSF46689">
    <property type="entry name" value="Homeodomain-like"/>
    <property type="match status" value="1"/>
</dbReference>
<protein>
    <submittedName>
        <fullName evidence="4">TetR family transcriptional regulator</fullName>
    </submittedName>
</protein>
<keyword evidence="1 2" id="KW-0238">DNA-binding</keyword>
<dbReference type="PANTHER" id="PTHR30055">
    <property type="entry name" value="HTH-TYPE TRANSCRIPTIONAL REGULATOR RUTR"/>
    <property type="match status" value="1"/>
</dbReference>
<dbReference type="AlphaFoldDB" id="A0AA46TG39"/>